<feature type="region of interest" description="Disordered" evidence="1">
    <location>
        <begin position="1"/>
        <end position="24"/>
    </location>
</feature>
<evidence type="ECO:0000256" key="1">
    <source>
        <dbReference type="SAM" id="MobiDB-lite"/>
    </source>
</evidence>
<dbReference type="PANTHER" id="PTHR16220">
    <property type="entry name" value="WD REPEAT PROTEIN 8-RELATED"/>
    <property type="match status" value="1"/>
</dbReference>
<sequence>MRTNTLSTPDAHPPTTHASPSPDGHYIAGLTPDHLYVYYTSSLTIACSFPLDHLNTPTTRSVEAPTLHWTPCSLSIILQTSSYVSLHSLANTSSRVKIANGSASLGRIASVDVFGEDVVVVWEFGRVGIFEVGRGRVTEIGELKTGIGSLRSAWGIRRVKGKAEVLALLCRTSATDILSLLLPSSTTPLTTITLPTIDAQYLAWSPSSKWISILDTSLSAPNSAVHIYTADGNFYRSYPPQTSIPAEETYTLGPLRQAWGPSNLALANADGSITLLSTTTFSPVCVLDPWTIAEDDITAVYREQVSGKGDRSWAYLGNGDDSTFQLLTSYSPALDIKFDVSGKHLAFRLEAFPETVIIWKIPSSNPVFASPTQDEATNEDHSETNEQQNFLSILHHHTAIRKLHWHPTTPGLLLTHTEDNQIYLFSNNPDTNAPLQITHPFSSAASSSASSSPSINEITNIHWTTPTTLLHTTRKRGWCLLYPFGSAPASSSSPAKPQFSAGMIGVEDVGQVGTEDVGEDSLYDILSGRTPLPKLRISDDVEGEVDGEELPMDSEGEEGLGDTFRGKGTAGTVGSFEY</sequence>
<dbReference type="GO" id="GO:1990811">
    <property type="term" value="C:MWP complex"/>
    <property type="evidence" value="ECO:0007669"/>
    <property type="project" value="TreeGrafter"/>
</dbReference>
<dbReference type="Proteomes" id="UP000309076">
    <property type="component" value="Unassembled WGS sequence"/>
</dbReference>
<protein>
    <recommendedName>
        <fullName evidence="4">WD40 repeat-like protein</fullName>
    </recommendedName>
</protein>
<dbReference type="Gene3D" id="2.130.10.10">
    <property type="entry name" value="YVTN repeat-like/Quinoprotein amine dehydrogenase"/>
    <property type="match status" value="1"/>
</dbReference>
<gene>
    <name evidence="2" type="ORF">D6D21_06727</name>
</gene>
<evidence type="ECO:0008006" key="4">
    <source>
        <dbReference type="Google" id="ProtNLM"/>
    </source>
</evidence>
<dbReference type="SUPFAM" id="SSF50978">
    <property type="entry name" value="WD40 repeat-like"/>
    <property type="match status" value="1"/>
</dbReference>
<dbReference type="PANTHER" id="PTHR16220:SF0">
    <property type="entry name" value="WD REPEAT-CONTAINING PROTEIN WRAP73"/>
    <property type="match status" value="1"/>
</dbReference>
<dbReference type="GO" id="GO:1990810">
    <property type="term" value="P:microtubule anchoring at mitotic spindle pole body"/>
    <property type="evidence" value="ECO:0007669"/>
    <property type="project" value="TreeGrafter"/>
</dbReference>
<reference evidence="2 3" key="1">
    <citation type="submission" date="2018-10" db="EMBL/GenBank/DDBJ databases">
        <title>Fifty Aureobasidium pullulans genomes reveal a recombining polyextremotolerant generalist.</title>
        <authorList>
            <person name="Gostincar C."/>
            <person name="Turk M."/>
            <person name="Zajc J."/>
            <person name="Gunde-Cimerman N."/>
        </authorList>
    </citation>
    <scope>NUCLEOTIDE SEQUENCE [LARGE SCALE GENOMIC DNA]</scope>
    <source>
        <strain evidence="2 3">EXF-10796</strain>
    </source>
</reference>
<feature type="region of interest" description="Disordered" evidence="1">
    <location>
        <begin position="539"/>
        <end position="578"/>
    </location>
</feature>
<name>A0AB74ISP0_AURPU</name>
<proteinExistence type="predicted"/>
<dbReference type="AlphaFoldDB" id="A0AB74ISP0"/>
<evidence type="ECO:0000313" key="3">
    <source>
        <dbReference type="Proteomes" id="UP000309076"/>
    </source>
</evidence>
<dbReference type="InterPro" id="IPR036322">
    <property type="entry name" value="WD40_repeat_dom_sf"/>
</dbReference>
<feature type="compositionally biased region" description="Acidic residues" evidence="1">
    <location>
        <begin position="540"/>
        <end position="560"/>
    </location>
</feature>
<comment type="caution">
    <text evidence="2">The sequence shown here is derived from an EMBL/GenBank/DDBJ whole genome shotgun (WGS) entry which is preliminary data.</text>
</comment>
<dbReference type="EMBL" id="QZAM01000141">
    <property type="protein sequence ID" value="THW40619.1"/>
    <property type="molecule type" value="Genomic_DNA"/>
</dbReference>
<evidence type="ECO:0000313" key="2">
    <source>
        <dbReference type="EMBL" id="THW40619.1"/>
    </source>
</evidence>
<accession>A0AB74ISP0</accession>
<organism evidence="2 3">
    <name type="scientific">Aureobasidium pullulans</name>
    <name type="common">Black yeast</name>
    <name type="synonym">Pullularia pullulans</name>
    <dbReference type="NCBI Taxonomy" id="5580"/>
    <lineage>
        <taxon>Eukaryota</taxon>
        <taxon>Fungi</taxon>
        <taxon>Dikarya</taxon>
        <taxon>Ascomycota</taxon>
        <taxon>Pezizomycotina</taxon>
        <taxon>Dothideomycetes</taxon>
        <taxon>Dothideomycetidae</taxon>
        <taxon>Dothideales</taxon>
        <taxon>Saccotheciaceae</taxon>
        <taxon>Aureobasidium</taxon>
    </lineage>
</organism>
<dbReference type="InterPro" id="IPR015943">
    <property type="entry name" value="WD40/YVTN_repeat-like_dom_sf"/>
</dbReference>
<dbReference type="InterPro" id="IPR052778">
    <property type="entry name" value="Centrosome-WD_assoc"/>
</dbReference>
<dbReference type="GO" id="GO:0005815">
    <property type="term" value="C:microtubule organizing center"/>
    <property type="evidence" value="ECO:0007669"/>
    <property type="project" value="TreeGrafter"/>
</dbReference>